<dbReference type="Gene3D" id="2.60.40.10">
    <property type="entry name" value="Immunoglobulins"/>
    <property type="match status" value="1"/>
</dbReference>
<accession>A0A7Y0UV96</accession>
<proteinExistence type="predicted"/>
<dbReference type="Gene3D" id="3.40.50.12090">
    <property type="match status" value="1"/>
</dbReference>
<evidence type="ECO:0000256" key="1">
    <source>
        <dbReference type="SAM" id="Coils"/>
    </source>
</evidence>
<keyword evidence="2" id="KW-0732">Signal</keyword>
<feature type="coiled-coil region" evidence="1">
    <location>
        <begin position="518"/>
        <end position="545"/>
    </location>
</feature>
<dbReference type="EMBL" id="JABCUS010000034">
    <property type="protein sequence ID" value="NMX04385.1"/>
    <property type="molecule type" value="Genomic_DNA"/>
</dbReference>
<dbReference type="InterPro" id="IPR007253">
    <property type="entry name" value="Cell_wall-bd_2"/>
</dbReference>
<name>A0A7Y0UV96_9ACTO</name>
<feature type="signal peptide" evidence="2">
    <location>
        <begin position="1"/>
        <end position="34"/>
    </location>
</feature>
<sequence length="916" mass="95698">MKGVLMMNFGKKMAVGVASAALVASLAGVPAAVAAGAERITFPEGGSFERIAGDSRVDTAIAAAERLYADKGKSLTKAYLVAAGDSHLVDAATSGMLTDGVVLLVPTDRSGQLLLGAAIKSKFDKVNTLVAVGGKNAVPDEAVAAVKKMNDKITKTERLDGKNRYETNVAVAKAAYKDFKNASRVYFTRGDVMVDALTAGAAGDGPVLMLTPSGDIDKATKDYYAEAVKHARDAVILGGEKALPSEQVAKVGAEIKKLDPWSWLKSGKELKANVALAAATYFGQSDWQSRKFVKDSMPPQDKGAAFDVTKFEKYDFFGLNGGSVKAESKDPSSVNVETAVSDPKKAFVGYVQPLKDLKANNVVITKQYNELNAVKDNALVDAKTAEVKAAALSAVTNVNAGDVAAKLVKAVQDLYGLSLSEIRPTLNDSGAVSTSGVFKFDDDSNLTGLDMDKLDGVQSKLAAGDWSGKKVYKVGDTDLTFKEAVYAKIANKDAVLPGKDLAGVEALASGKVNWSAFYNVTKTELDNQQKRHDEAKQNLLDAVNAYYNNTNMELLTGVTGVPRLAGKSRYETSSLLAVYLEKRGRFVNSGSKDFKKDSRAYLASGDDAHLVDSVVAGQLTDGPILLVPASGEIDKTVLNHLAYLKKKEPNLGTFALGGKMSISEEIRAAAVKALKEAKNYKGTNNFRGNDDAGNQAPSLGGYASLEITNVGNAGAKTAAMSIAANNGRVAGLSALFDGLPKGVTATGNSANGQLTFTPADRKEDVAANGTYKVTVRWIDGKGNIKYQDSVDVTVKLAAAPPATQSAKPVLGAPSGNITAANGTASVPVTSAKIAPAEYTCSIDKNELSAVTSGKVKFTVAWNDGAKACKVTATDDSHNGAVSGTIKVTVKVDEDGAAGAAKTVSDGAEKDVTVNIS</sequence>
<dbReference type="AlphaFoldDB" id="A0A7Y0UV96"/>
<dbReference type="InterPro" id="IPR013783">
    <property type="entry name" value="Ig-like_fold"/>
</dbReference>
<evidence type="ECO:0000313" key="4">
    <source>
        <dbReference type="Proteomes" id="UP000575397"/>
    </source>
</evidence>
<comment type="caution">
    <text evidence="3">The sequence shown here is derived from an EMBL/GenBank/DDBJ whole genome shotgun (WGS) entry which is preliminary data.</text>
</comment>
<dbReference type="Proteomes" id="UP000575397">
    <property type="component" value="Unassembled WGS sequence"/>
</dbReference>
<evidence type="ECO:0000256" key="2">
    <source>
        <dbReference type="SAM" id="SignalP"/>
    </source>
</evidence>
<protein>
    <submittedName>
        <fullName evidence="3">Cell wall-binding repeat-containing protein</fullName>
    </submittedName>
</protein>
<evidence type="ECO:0000313" key="3">
    <source>
        <dbReference type="EMBL" id="NMX04385.1"/>
    </source>
</evidence>
<gene>
    <name evidence="3" type="ORF">HHJ77_10865</name>
</gene>
<keyword evidence="1" id="KW-0175">Coiled coil</keyword>
<dbReference type="Pfam" id="PF04122">
    <property type="entry name" value="CW_binding_2"/>
    <property type="match status" value="3"/>
</dbReference>
<reference evidence="3 4" key="1">
    <citation type="submission" date="2020-04" db="EMBL/GenBank/DDBJ databases">
        <title>Antimicrobial susceptibility and clonality of vaginal-derived multi-drug resistant Mobiluncus isolates in China.</title>
        <authorList>
            <person name="Zhang X."/>
        </authorList>
    </citation>
    <scope>NUCLEOTIDE SEQUENCE [LARGE SCALE GENOMIC DNA]</scope>
    <source>
        <strain evidence="3 4">12</strain>
    </source>
</reference>
<organism evidence="3 4">
    <name type="scientific">Mobiluncus mulieris</name>
    <dbReference type="NCBI Taxonomy" id="2052"/>
    <lineage>
        <taxon>Bacteria</taxon>
        <taxon>Bacillati</taxon>
        <taxon>Actinomycetota</taxon>
        <taxon>Actinomycetes</taxon>
        <taxon>Actinomycetales</taxon>
        <taxon>Actinomycetaceae</taxon>
        <taxon>Mobiluncus</taxon>
    </lineage>
</organism>
<feature type="chain" id="PRO_5039029653" evidence="2">
    <location>
        <begin position="35"/>
        <end position="916"/>
    </location>
</feature>
<dbReference type="GO" id="GO:0005975">
    <property type="term" value="P:carbohydrate metabolic process"/>
    <property type="evidence" value="ECO:0007669"/>
    <property type="project" value="UniProtKB-ARBA"/>
</dbReference>